<gene>
    <name evidence="10" type="primary">guaD</name>
    <name evidence="10" type="ORF">NNO07_14350</name>
</gene>
<dbReference type="Gene3D" id="2.30.40.10">
    <property type="entry name" value="Urease, subunit C, domain 1"/>
    <property type="match status" value="1"/>
</dbReference>
<dbReference type="InterPro" id="IPR011059">
    <property type="entry name" value="Metal-dep_hydrolase_composite"/>
</dbReference>
<keyword evidence="6 8" id="KW-0862">Zinc</keyword>
<sequence length="435" mass="48327">MTSHVTAYRSAILHSIADPALVGVEQSYQYFEDGLLVVEDGRIKALGEAKSLLPGLDAGVEVHEYRDALITPGFIDTHIHFPQTGMIASYGEQLLDWLNTYTFPTEKQFADKAHAADVAGIFIKELLRNGTTTALVFGTVHKESVDAFFEAAQALDLRMIAGKVLMDRNAPDYLTDTAESGYADSKELIERWHGKGRLHYAVTPRFAPTSTPEQLELAGKLYAEYPGLYMHTHLSENRKEIEWVKELFPERKGYLDVYDHYKLIGERSVFAHGVHLCDDECKRLAETGSAVAFCPTSNLFLGSGLFDLQKLEEHGVRVGLGTDVGAGTSFSQLQSLNEAYKVMQLQGKKLDPFKSLYLATLGGARSLYLDDKIGNFQAGKDADFVVLDYKATPLLDYRMQQAKSLPERLFALTILGDDRTVKETFAAGRSVHKRG</sequence>
<evidence type="ECO:0000256" key="4">
    <source>
        <dbReference type="ARBA" id="ARBA00022723"/>
    </source>
</evidence>
<dbReference type="GO" id="GO:0008892">
    <property type="term" value="F:guanine deaminase activity"/>
    <property type="evidence" value="ECO:0007669"/>
    <property type="project" value="UniProtKB-EC"/>
</dbReference>
<protein>
    <recommendedName>
        <fullName evidence="3 7">Guanine deaminase</fullName>
        <shortName evidence="8">Guanase</shortName>
        <ecNumber evidence="3 7">3.5.4.3</ecNumber>
    </recommendedName>
    <alternativeName>
        <fullName evidence="8">Guanine aminohydrolase</fullName>
    </alternativeName>
</protein>
<evidence type="ECO:0000313" key="11">
    <source>
        <dbReference type="Proteomes" id="UP001211689"/>
    </source>
</evidence>
<dbReference type="InterPro" id="IPR051607">
    <property type="entry name" value="Metallo-dep_hydrolases"/>
</dbReference>
<dbReference type="CDD" id="cd01303">
    <property type="entry name" value="GDEase"/>
    <property type="match status" value="1"/>
</dbReference>
<evidence type="ECO:0000256" key="1">
    <source>
        <dbReference type="ARBA" id="ARBA00004984"/>
    </source>
</evidence>
<proteinExistence type="inferred from homology"/>
<dbReference type="EMBL" id="JANEWF010000014">
    <property type="protein sequence ID" value="MDA8484253.1"/>
    <property type="molecule type" value="Genomic_DNA"/>
</dbReference>
<keyword evidence="5 8" id="KW-0378">Hydrolase</keyword>
<keyword evidence="4 8" id="KW-0479">Metal-binding</keyword>
<feature type="domain" description="Amidohydrolase-related" evidence="9">
    <location>
        <begin position="70"/>
        <end position="431"/>
    </location>
</feature>
<dbReference type="InterPro" id="IPR032466">
    <property type="entry name" value="Metal_Hydrolase"/>
</dbReference>
<dbReference type="InterPro" id="IPR006680">
    <property type="entry name" value="Amidohydro-rel"/>
</dbReference>
<comment type="similarity">
    <text evidence="2 8">Belongs to the metallo-dependent hydrolases superfamily. ATZ/TRZ family.</text>
</comment>
<dbReference type="SUPFAM" id="SSF51556">
    <property type="entry name" value="Metallo-dependent hydrolases"/>
    <property type="match status" value="1"/>
</dbReference>
<evidence type="ECO:0000256" key="5">
    <source>
        <dbReference type="ARBA" id="ARBA00022801"/>
    </source>
</evidence>
<evidence type="ECO:0000256" key="2">
    <source>
        <dbReference type="ARBA" id="ARBA00006745"/>
    </source>
</evidence>
<evidence type="ECO:0000256" key="7">
    <source>
        <dbReference type="NCBIfam" id="TIGR02967"/>
    </source>
</evidence>
<evidence type="ECO:0000256" key="8">
    <source>
        <dbReference type="RuleBase" id="RU366009"/>
    </source>
</evidence>
<dbReference type="SUPFAM" id="SSF51338">
    <property type="entry name" value="Composite domain of metallo-dependent hydrolases"/>
    <property type="match status" value="1"/>
</dbReference>
<dbReference type="NCBIfam" id="NF006679">
    <property type="entry name" value="PRK09228.1"/>
    <property type="match status" value="1"/>
</dbReference>
<accession>A0ABT4Y5V9</accession>
<evidence type="ECO:0000259" key="9">
    <source>
        <dbReference type="Pfam" id="PF01979"/>
    </source>
</evidence>
<dbReference type="RefSeq" id="WP_190828739.1">
    <property type="nucleotide sequence ID" value="NZ_JANEWF010000014.1"/>
</dbReference>
<dbReference type="InterPro" id="IPR014311">
    <property type="entry name" value="Guanine_deaminase"/>
</dbReference>
<name>A0ABT4Y5V9_METRE</name>
<dbReference type="Proteomes" id="UP001211689">
    <property type="component" value="Unassembled WGS sequence"/>
</dbReference>
<dbReference type="Gene3D" id="3.20.20.140">
    <property type="entry name" value="Metal-dependent hydrolases"/>
    <property type="match status" value="1"/>
</dbReference>
<dbReference type="PANTHER" id="PTHR11271">
    <property type="entry name" value="GUANINE DEAMINASE"/>
    <property type="match status" value="1"/>
</dbReference>
<dbReference type="PANTHER" id="PTHR11271:SF6">
    <property type="entry name" value="GUANINE DEAMINASE"/>
    <property type="match status" value="1"/>
</dbReference>
<reference evidence="10 11" key="1">
    <citation type="submission" date="2022-07" db="EMBL/GenBank/DDBJ databases">
        <title>Genome Analysis of Selected Gammaproteobacteria from Nigerian Food snails.</title>
        <authorList>
            <person name="Okafor A.C."/>
        </authorList>
    </citation>
    <scope>NUCLEOTIDE SEQUENCE [LARGE SCALE GENOMIC DNA]</scope>
    <source>
        <strain evidence="10 11">Awg 2</strain>
    </source>
</reference>
<keyword evidence="11" id="KW-1185">Reference proteome</keyword>
<comment type="function">
    <text evidence="8">Catalyzes the hydrolytic deamination of guanine, producing xanthine and ammonia.</text>
</comment>
<evidence type="ECO:0000313" key="10">
    <source>
        <dbReference type="EMBL" id="MDA8484253.1"/>
    </source>
</evidence>
<dbReference type="NCBIfam" id="TIGR02967">
    <property type="entry name" value="guan_deamin"/>
    <property type="match status" value="1"/>
</dbReference>
<comment type="cofactor">
    <cofactor evidence="8">
        <name>Zn(2+)</name>
        <dbReference type="ChEBI" id="CHEBI:29105"/>
    </cofactor>
    <text evidence="8">Binds 1 zinc ion per subunit.</text>
</comment>
<comment type="catalytic activity">
    <reaction evidence="8">
        <text>guanine + H2O + H(+) = xanthine + NH4(+)</text>
        <dbReference type="Rhea" id="RHEA:14665"/>
        <dbReference type="ChEBI" id="CHEBI:15377"/>
        <dbReference type="ChEBI" id="CHEBI:15378"/>
        <dbReference type="ChEBI" id="CHEBI:16235"/>
        <dbReference type="ChEBI" id="CHEBI:17712"/>
        <dbReference type="ChEBI" id="CHEBI:28938"/>
        <dbReference type="EC" id="3.5.4.3"/>
    </reaction>
</comment>
<comment type="pathway">
    <text evidence="1 8">Purine metabolism; guanine degradation; xanthine from guanine: step 1/1.</text>
</comment>
<evidence type="ECO:0000256" key="6">
    <source>
        <dbReference type="ARBA" id="ARBA00022833"/>
    </source>
</evidence>
<dbReference type="EC" id="3.5.4.3" evidence="3 7"/>
<organism evidence="10 11">
    <name type="scientific">Metapseudomonas resinovorans</name>
    <name type="common">Pseudomonas resinovorans</name>
    <dbReference type="NCBI Taxonomy" id="53412"/>
    <lineage>
        <taxon>Bacteria</taxon>
        <taxon>Pseudomonadati</taxon>
        <taxon>Pseudomonadota</taxon>
        <taxon>Gammaproteobacteria</taxon>
        <taxon>Pseudomonadales</taxon>
        <taxon>Pseudomonadaceae</taxon>
        <taxon>Metapseudomonas</taxon>
    </lineage>
</organism>
<evidence type="ECO:0000256" key="3">
    <source>
        <dbReference type="ARBA" id="ARBA00012781"/>
    </source>
</evidence>
<comment type="caution">
    <text evidence="10">The sequence shown here is derived from an EMBL/GenBank/DDBJ whole genome shotgun (WGS) entry which is preliminary data.</text>
</comment>
<dbReference type="Pfam" id="PF01979">
    <property type="entry name" value="Amidohydro_1"/>
    <property type="match status" value="1"/>
</dbReference>